<feature type="transmembrane region" description="Helical" evidence="1">
    <location>
        <begin position="67"/>
        <end position="88"/>
    </location>
</feature>
<dbReference type="PANTHER" id="PTHR37308">
    <property type="entry name" value="INTEGRAL MEMBRANE PROTEIN"/>
    <property type="match status" value="1"/>
</dbReference>
<keyword evidence="3" id="KW-1185">Reference proteome</keyword>
<dbReference type="InterPro" id="IPR007163">
    <property type="entry name" value="VCA0040-like"/>
</dbReference>
<feature type="transmembrane region" description="Helical" evidence="1">
    <location>
        <begin position="100"/>
        <end position="118"/>
    </location>
</feature>
<feature type="transmembrane region" description="Helical" evidence="1">
    <location>
        <begin position="230"/>
        <end position="247"/>
    </location>
</feature>
<feature type="transmembrane region" description="Helical" evidence="1">
    <location>
        <begin position="198"/>
        <end position="218"/>
    </location>
</feature>
<dbReference type="Pfam" id="PF04018">
    <property type="entry name" value="VCA0040-like"/>
    <property type="match status" value="1"/>
</dbReference>
<gene>
    <name evidence="2" type="ORF">Y5W_01327</name>
</gene>
<feature type="transmembrane region" description="Helical" evidence="1">
    <location>
        <begin position="130"/>
        <end position="151"/>
    </location>
</feature>
<dbReference type="RefSeq" id="WP_194864613.1">
    <property type="nucleotide sequence ID" value="NZ_ARXX01000015.1"/>
</dbReference>
<dbReference type="PANTHER" id="PTHR37308:SF1">
    <property type="entry name" value="POLYPRENYL-PHOSPHATE TRANSPORTER"/>
    <property type="match status" value="1"/>
</dbReference>
<comment type="caution">
    <text evidence="2">The sequence shown here is derived from an EMBL/GenBank/DDBJ whole genome shotgun (WGS) entry which is preliminary data.</text>
</comment>
<dbReference type="Proteomes" id="UP000662703">
    <property type="component" value="Unassembled WGS sequence"/>
</dbReference>
<proteinExistence type="predicted"/>
<feature type="transmembrane region" description="Helical" evidence="1">
    <location>
        <begin position="157"/>
        <end position="186"/>
    </location>
</feature>
<reference evidence="2 3" key="1">
    <citation type="submission" date="2012-09" db="EMBL/GenBank/DDBJ databases">
        <title>Genome Sequence of alkane-degrading Bacterium Alcanivorax sp. 521-1.</title>
        <authorList>
            <person name="Lai Q."/>
            <person name="Shao Z."/>
        </authorList>
    </citation>
    <scope>NUCLEOTIDE SEQUENCE [LARGE SCALE GENOMIC DNA]</scope>
    <source>
        <strain evidence="2 3">521-1</strain>
    </source>
</reference>
<keyword evidence="1" id="KW-0472">Membrane</keyword>
<name>A0ABS0APM9_9GAMM</name>
<keyword evidence="1" id="KW-0812">Transmembrane</keyword>
<keyword evidence="1" id="KW-1133">Transmembrane helix</keyword>
<evidence type="ECO:0000313" key="3">
    <source>
        <dbReference type="Proteomes" id="UP000662703"/>
    </source>
</evidence>
<feature type="transmembrane region" description="Helical" evidence="1">
    <location>
        <begin position="276"/>
        <end position="297"/>
    </location>
</feature>
<evidence type="ECO:0008006" key="4">
    <source>
        <dbReference type="Google" id="ProtNLM"/>
    </source>
</evidence>
<evidence type="ECO:0000256" key="1">
    <source>
        <dbReference type="SAM" id="Phobius"/>
    </source>
</evidence>
<sequence>MTRPAWRPGVYLRGLAMGAADVVPGVSGGTLALITGIYEELIDTLGGIGPRLLGVWRREGFVAFWRVGNFTFLFTLLAGILTSIALLARLLTWLLEHHPVPVWAFFCGLILASIALVLAPLRRRGPPQWLAFAAGTGSAVAIALAPGLTALGVSPLVFFLGGAVAICAMILPGISGSFILLLLGLYPSVLAAVEQGDWPLLLSFMAGCAGGLLAFVRLLKWLLHRYHDTVMALLGGFMAGSLVKLWPWRLPLDQGVSERWLWPADYARAVDGGSQLGLALLMMAVGLALVWLLSFAAPVHNEATATDE</sequence>
<protein>
    <recommendedName>
        <fullName evidence="4">DUF368 domain-containing protein</fullName>
    </recommendedName>
</protein>
<organism evidence="2 3">
    <name type="scientific">Alloalcanivorax profundimaris</name>
    <dbReference type="NCBI Taxonomy" id="2735259"/>
    <lineage>
        <taxon>Bacteria</taxon>
        <taxon>Pseudomonadati</taxon>
        <taxon>Pseudomonadota</taxon>
        <taxon>Gammaproteobacteria</taxon>
        <taxon>Oceanospirillales</taxon>
        <taxon>Alcanivoracaceae</taxon>
        <taxon>Alloalcanivorax</taxon>
    </lineage>
</organism>
<evidence type="ECO:0000313" key="2">
    <source>
        <dbReference type="EMBL" id="MBF5056033.1"/>
    </source>
</evidence>
<accession>A0ABS0APM9</accession>
<dbReference type="EMBL" id="ARXX01000015">
    <property type="protein sequence ID" value="MBF5056033.1"/>
    <property type="molecule type" value="Genomic_DNA"/>
</dbReference>